<sequence>MMDDSCVLWNAHQPQDQGSDVAEGVPSHTNVSLKSVLQHMESTPKITLYALCGVRKWSSQLAKHQSASPFSRCHLHHFLMLNVDLTQNIQYDLNRYSCEEVDFNLQAHSSGLLLCRFNSFSLMKKCILSGGNRDYNVTPKIMVSESPTSISPSQYVCAPDSEHMLLAAPPHFLLERFLEHSGQRLFPKAVRNHTHPVLSIDSYLNIGPELVVCYVSSRPHSVSMDYRGVVFSGLLLYLSDSFVVPNFLSKFRFLKGATLCVISQDRSSLRQTIVRLELEDEWQFRLRDEFQTANCSEDQPLYFLTGRHI</sequence>
<reference evidence="3" key="1">
    <citation type="thesis" date="2021" institute="BYU ScholarsArchive" country="Provo, UT, USA">
        <title>Applications of and Algorithms for Genome Assembly and Genomic Analyses with an Emphasis on Marine Teleosts.</title>
        <authorList>
            <person name="Pickett B.D."/>
        </authorList>
    </citation>
    <scope>NUCLEOTIDE SEQUENCE</scope>
    <source>
        <strain evidence="3">HI-2016</strain>
    </source>
</reference>
<dbReference type="Pfam" id="PF20691">
    <property type="entry name" value="TAGT"/>
    <property type="match status" value="1"/>
</dbReference>
<dbReference type="InterPro" id="IPR046927">
    <property type="entry name" value="GREB1-like_C"/>
</dbReference>
<evidence type="ECO:0000259" key="2">
    <source>
        <dbReference type="Pfam" id="PF20691"/>
    </source>
</evidence>
<feature type="domain" description="GREB1-like C-terminal" evidence="1">
    <location>
        <begin position="147"/>
        <end position="309"/>
    </location>
</feature>
<evidence type="ECO:0000259" key="1">
    <source>
        <dbReference type="Pfam" id="PF20267"/>
    </source>
</evidence>
<dbReference type="EMBL" id="JAFBMS010001368">
    <property type="protein sequence ID" value="KAG9329219.1"/>
    <property type="molecule type" value="Genomic_DNA"/>
</dbReference>
<organism evidence="3 4">
    <name type="scientific">Albula glossodonta</name>
    <name type="common">roundjaw bonefish</name>
    <dbReference type="NCBI Taxonomy" id="121402"/>
    <lineage>
        <taxon>Eukaryota</taxon>
        <taxon>Metazoa</taxon>
        <taxon>Chordata</taxon>
        <taxon>Craniata</taxon>
        <taxon>Vertebrata</taxon>
        <taxon>Euteleostomi</taxon>
        <taxon>Actinopterygii</taxon>
        <taxon>Neopterygii</taxon>
        <taxon>Teleostei</taxon>
        <taxon>Albuliformes</taxon>
        <taxon>Albulidae</taxon>
        <taxon>Albula</taxon>
    </lineage>
</organism>
<evidence type="ECO:0000313" key="3">
    <source>
        <dbReference type="EMBL" id="KAG9329219.1"/>
    </source>
</evidence>
<dbReference type="InterPro" id="IPR028422">
    <property type="entry name" value="GREB1"/>
</dbReference>
<dbReference type="PANTHER" id="PTHR15720:SF12">
    <property type="entry name" value="GREB1-LIKE PROTEIN"/>
    <property type="match status" value="1"/>
</dbReference>
<dbReference type="AlphaFoldDB" id="A0A8T2MLF2"/>
<dbReference type="GO" id="GO:0001822">
    <property type="term" value="P:kidney development"/>
    <property type="evidence" value="ECO:0007669"/>
    <property type="project" value="TreeGrafter"/>
</dbReference>
<evidence type="ECO:0000313" key="4">
    <source>
        <dbReference type="Proteomes" id="UP000824540"/>
    </source>
</evidence>
<dbReference type="InterPro" id="IPR049100">
    <property type="entry name" value="TAGT"/>
</dbReference>
<feature type="domain" description="TET-Associated Glycosyltransferase" evidence="2">
    <location>
        <begin position="1"/>
        <end position="127"/>
    </location>
</feature>
<protein>
    <submittedName>
        <fullName evidence="3">Uncharacterized protein</fullName>
    </submittedName>
</protein>
<name>A0A8T2MLF2_9TELE</name>
<comment type="caution">
    <text evidence="3">The sequence shown here is derived from an EMBL/GenBank/DDBJ whole genome shotgun (WGS) entry which is preliminary data.</text>
</comment>
<accession>A0A8T2MLF2</accession>
<dbReference type="OrthoDB" id="8853246at2759"/>
<proteinExistence type="predicted"/>
<dbReference type="PANTHER" id="PTHR15720">
    <property type="entry name" value="GREB1-RELATED"/>
    <property type="match status" value="1"/>
</dbReference>
<dbReference type="Proteomes" id="UP000824540">
    <property type="component" value="Unassembled WGS sequence"/>
</dbReference>
<dbReference type="Pfam" id="PF20267">
    <property type="entry name" value="GREB1_C"/>
    <property type="match status" value="1"/>
</dbReference>
<keyword evidence="4" id="KW-1185">Reference proteome</keyword>
<gene>
    <name evidence="3" type="ORF">JZ751_006465</name>
</gene>